<dbReference type="RefSeq" id="XP_018823781.2">
    <property type="nucleotide sequence ID" value="XM_018968236.2"/>
</dbReference>
<gene>
    <name evidence="5" type="primary">LOC108993350</name>
</gene>
<dbReference type="Pfam" id="PF01494">
    <property type="entry name" value="FAD_binding_3"/>
    <property type="match status" value="1"/>
</dbReference>
<dbReference type="InterPro" id="IPR002938">
    <property type="entry name" value="FAD-bd"/>
</dbReference>
<evidence type="ECO:0000256" key="1">
    <source>
        <dbReference type="ARBA" id="ARBA00023002"/>
    </source>
</evidence>
<dbReference type="PRINTS" id="PR00420">
    <property type="entry name" value="RNGMNOXGNASE"/>
</dbReference>
<evidence type="ECO:0000313" key="5">
    <source>
        <dbReference type="RefSeq" id="XP_018823781.2"/>
    </source>
</evidence>
<dbReference type="GO" id="GO:0004497">
    <property type="term" value="F:monooxygenase activity"/>
    <property type="evidence" value="ECO:0007669"/>
    <property type="project" value="UniProtKB-KW"/>
</dbReference>
<protein>
    <submittedName>
        <fullName evidence="5">Monooxygenase 2-like</fullName>
    </submittedName>
</protein>
<dbReference type="KEGG" id="jre:108993350"/>
<dbReference type="STRING" id="51240.A0A2I4EWK3"/>
<organism evidence="4 5">
    <name type="scientific">Juglans regia</name>
    <name type="common">English walnut</name>
    <dbReference type="NCBI Taxonomy" id="51240"/>
    <lineage>
        <taxon>Eukaryota</taxon>
        <taxon>Viridiplantae</taxon>
        <taxon>Streptophyta</taxon>
        <taxon>Embryophyta</taxon>
        <taxon>Tracheophyta</taxon>
        <taxon>Spermatophyta</taxon>
        <taxon>Magnoliopsida</taxon>
        <taxon>eudicotyledons</taxon>
        <taxon>Gunneridae</taxon>
        <taxon>Pentapetalae</taxon>
        <taxon>rosids</taxon>
        <taxon>fabids</taxon>
        <taxon>Fagales</taxon>
        <taxon>Juglandaceae</taxon>
        <taxon>Juglans</taxon>
    </lineage>
</organism>
<dbReference type="InterPro" id="IPR044560">
    <property type="entry name" value="MOase"/>
</dbReference>
<name>A0A2I4EWK3_JUGRE</name>
<keyword evidence="1" id="KW-0560">Oxidoreductase</keyword>
<dbReference type="OrthoDB" id="655030at2759"/>
<dbReference type="GeneID" id="108993350"/>
<keyword evidence="4" id="KW-1185">Reference proteome</keyword>
<dbReference type="InterPro" id="IPR036188">
    <property type="entry name" value="FAD/NAD-bd_sf"/>
</dbReference>
<dbReference type="SUPFAM" id="SSF51905">
    <property type="entry name" value="FAD/NAD(P)-binding domain"/>
    <property type="match status" value="1"/>
</dbReference>
<evidence type="ECO:0000256" key="3">
    <source>
        <dbReference type="ARBA" id="ARBA00024018"/>
    </source>
</evidence>
<evidence type="ECO:0000256" key="2">
    <source>
        <dbReference type="ARBA" id="ARBA00023033"/>
    </source>
</evidence>
<dbReference type="Gene3D" id="3.50.50.60">
    <property type="entry name" value="FAD/NAD(P)-binding domain"/>
    <property type="match status" value="1"/>
</dbReference>
<dbReference type="FunCoup" id="A0A2I4EWK3">
    <property type="interactions" value="130"/>
</dbReference>
<sequence length="417" mass="46245">MEVVEDIVIIGAGIAGLTTSLGLHKLGIRSLVLESSEGLRIKGYALTLWSNAWKALDAVGIGDSLRCRHQLLDGNVTTSVVSGLKISDISFNVKGKDGVNEVRRVKRNMLVEALAKELRSGTIRYSSKVVCIEESGFYKLVHLADGTTFKTKVLIGCDGVNSVVAKWLSLKKPSSTGRFAIRGCVDFKSSHGFAPITMHFFGNGVRFGFVPCDDNSVYWFFTWIPSSQEKDQTEDNTVKMKQLVLSKLGKIPDEVRAVVENTELDSFVPYPLRYRQPWELLWGNISKENVCVAGDALHPMTPDIGQGGCAALEDGVVLARCLAEALHKEPGGETKDRERDDQRSEIEEYERIEMGLKKFAKERKWRSIELISTAYIVGFMEQSDGKVMTFLRDKIFAAFLAGIMLKMGSFDCGKLIL</sequence>
<dbReference type="PANTHER" id="PTHR45934:SF20">
    <property type="entry name" value="MONOOXYGENASE 2-RELATED"/>
    <property type="match status" value="1"/>
</dbReference>
<reference evidence="5" key="1">
    <citation type="submission" date="2025-08" db="UniProtKB">
        <authorList>
            <consortium name="RefSeq"/>
        </authorList>
    </citation>
    <scope>IDENTIFICATION</scope>
    <source>
        <tissue evidence="5">Leaves</tissue>
    </source>
</reference>
<proteinExistence type="inferred from homology"/>
<dbReference type="PANTHER" id="PTHR45934">
    <property type="entry name" value="FAD/NAD(P)-BINDING OXIDOREDUCTASE FAMILY PROTEIN"/>
    <property type="match status" value="1"/>
</dbReference>
<dbReference type="Gramene" id="Jr13_09310_p1">
    <property type="protein sequence ID" value="cds.Jr13_09310_p1"/>
    <property type="gene ID" value="Jr13_09310"/>
</dbReference>
<dbReference type="AlphaFoldDB" id="A0A2I4EWK3"/>
<keyword evidence="2" id="KW-0503">Monooxygenase</keyword>
<comment type="similarity">
    <text evidence="3">Belongs to the 3-hydroxybenzoate 6-hydroxylase family.</text>
</comment>
<evidence type="ECO:0000313" key="4">
    <source>
        <dbReference type="Proteomes" id="UP000235220"/>
    </source>
</evidence>
<dbReference type="GO" id="GO:0071949">
    <property type="term" value="F:FAD binding"/>
    <property type="evidence" value="ECO:0007669"/>
    <property type="project" value="InterPro"/>
</dbReference>
<dbReference type="Proteomes" id="UP000235220">
    <property type="component" value="Chromosome 13"/>
</dbReference>
<accession>A0A2I4EWK3</accession>